<dbReference type="Proteomes" id="UP001150538">
    <property type="component" value="Unassembled WGS sequence"/>
</dbReference>
<keyword evidence="1" id="KW-1133">Transmembrane helix</keyword>
<proteinExistence type="predicted"/>
<dbReference type="InterPro" id="IPR032816">
    <property type="entry name" value="VTT_dom"/>
</dbReference>
<feature type="transmembrane region" description="Helical" evidence="1">
    <location>
        <begin position="339"/>
        <end position="357"/>
    </location>
</feature>
<gene>
    <name evidence="3" type="ORF">H4219_000685</name>
</gene>
<accession>A0A9W8AA67</accession>
<feature type="domain" description="VTT" evidence="2">
    <location>
        <begin position="179"/>
        <end position="274"/>
    </location>
</feature>
<dbReference type="Pfam" id="PF09335">
    <property type="entry name" value="VTT_dom"/>
    <property type="match status" value="1"/>
</dbReference>
<name>A0A9W8AA67_9FUNG</name>
<feature type="transmembrane region" description="Helical" evidence="1">
    <location>
        <begin position="100"/>
        <end position="123"/>
    </location>
</feature>
<evidence type="ECO:0000313" key="4">
    <source>
        <dbReference type="Proteomes" id="UP001150538"/>
    </source>
</evidence>
<reference evidence="3" key="1">
    <citation type="submission" date="2022-07" db="EMBL/GenBank/DDBJ databases">
        <title>Phylogenomic reconstructions and comparative analyses of Kickxellomycotina fungi.</title>
        <authorList>
            <person name="Reynolds N.K."/>
            <person name="Stajich J.E."/>
            <person name="Barry K."/>
            <person name="Grigoriev I.V."/>
            <person name="Crous P."/>
            <person name="Smith M.E."/>
        </authorList>
    </citation>
    <scope>NUCLEOTIDE SEQUENCE</scope>
    <source>
        <strain evidence="3">NBRC 100468</strain>
    </source>
</reference>
<dbReference type="EMBL" id="JANBPU010000005">
    <property type="protein sequence ID" value="KAJ1921368.1"/>
    <property type="molecule type" value="Genomic_DNA"/>
</dbReference>
<dbReference type="AlphaFoldDB" id="A0A9W8AA67"/>
<protein>
    <recommendedName>
        <fullName evidence="2">VTT domain-containing protein</fullName>
    </recommendedName>
</protein>
<evidence type="ECO:0000313" key="3">
    <source>
        <dbReference type="EMBL" id="KAJ1921368.1"/>
    </source>
</evidence>
<keyword evidence="1" id="KW-0812">Transmembrane</keyword>
<organism evidence="3 4">
    <name type="scientific">Mycoemilia scoparia</name>
    <dbReference type="NCBI Taxonomy" id="417184"/>
    <lineage>
        <taxon>Eukaryota</taxon>
        <taxon>Fungi</taxon>
        <taxon>Fungi incertae sedis</taxon>
        <taxon>Zoopagomycota</taxon>
        <taxon>Kickxellomycotina</taxon>
        <taxon>Kickxellomycetes</taxon>
        <taxon>Kickxellales</taxon>
        <taxon>Kickxellaceae</taxon>
        <taxon>Mycoemilia</taxon>
    </lineage>
</organism>
<comment type="caution">
    <text evidence="3">The sequence shown here is derived from an EMBL/GenBank/DDBJ whole genome shotgun (WGS) entry which is preliminary data.</text>
</comment>
<evidence type="ECO:0000256" key="1">
    <source>
        <dbReference type="SAM" id="Phobius"/>
    </source>
</evidence>
<keyword evidence="4" id="KW-1185">Reference proteome</keyword>
<feature type="transmembrane region" description="Helical" evidence="1">
    <location>
        <begin position="63"/>
        <end position="80"/>
    </location>
</feature>
<evidence type="ECO:0000259" key="2">
    <source>
        <dbReference type="Pfam" id="PF09335"/>
    </source>
</evidence>
<sequence length="396" mass="44257">MNEKRKTKRSHVRKQFKRRKSITPMEQQLSFFSAPLQVIAYSGLYLLDNGKWAVEYLWRYPNALIYSTAALSLYASLHLVEGSHIKYILSADALVVWYTYWVFLGILSSIGLGAGLHTFVLFLGPHIARVTLTAYECESLDFDVYGTNAFNCPNKSTGNVRFFKVLLKVLLESLCWGAGTAIGELPPYFMAKAASTSGQKIPQIEELKERGQLGTSIKDKILANLNTLLEKYGFLGIFLFASIPNPLFDLAGITCGHFQVPFWTFFGATFLGKSFIKATIQSIIVITAFSKDTIEAILGYLKIWSTQLHDLAENVLIRQVNLFGDSEGDAMMQPSRSSIIGVIWNGLISLMLIYFAITMLESFASTYHSNISQARKSGKTLQGDQTNIGHKRQHIA</sequence>
<keyword evidence="1" id="KW-0472">Membrane</keyword>
<dbReference type="OrthoDB" id="2016540at2759"/>